<proteinExistence type="predicted"/>
<accession>A0A7J7ET96</accession>
<name>A0A7J7ET96_DICBM</name>
<comment type="caution">
    <text evidence="1">The sequence shown here is derived from an EMBL/GenBank/DDBJ whole genome shotgun (WGS) entry which is preliminary data.</text>
</comment>
<dbReference type="Proteomes" id="UP000551758">
    <property type="component" value="Unassembled WGS sequence"/>
</dbReference>
<protein>
    <submittedName>
        <fullName evidence="1">Uncharacterized protein</fullName>
    </submittedName>
</protein>
<organism evidence="1 2">
    <name type="scientific">Diceros bicornis minor</name>
    <name type="common">South-central black rhinoceros</name>
    <dbReference type="NCBI Taxonomy" id="77932"/>
    <lineage>
        <taxon>Eukaryota</taxon>
        <taxon>Metazoa</taxon>
        <taxon>Chordata</taxon>
        <taxon>Craniata</taxon>
        <taxon>Vertebrata</taxon>
        <taxon>Euteleostomi</taxon>
        <taxon>Mammalia</taxon>
        <taxon>Eutheria</taxon>
        <taxon>Laurasiatheria</taxon>
        <taxon>Perissodactyla</taxon>
        <taxon>Rhinocerotidae</taxon>
        <taxon>Diceros</taxon>
    </lineage>
</organism>
<dbReference type="EMBL" id="JACDTQ010002427">
    <property type="protein sequence ID" value="KAF5918814.1"/>
    <property type="molecule type" value="Genomic_DNA"/>
</dbReference>
<keyword evidence="2" id="KW-1185">Reference proteome</keyword>
<reference evidence="1 2" key="1">
    <citation type="journal article" date="2020" name="Mol. Biol. Evol.">
        <title>Interspecific Gene Flow and the Evolution of Specialization in Black and White Rhinoceros.</title>
        <authorList>
            <person name="Moodley Y."/>
            <person name="Westbury M.V."/>
            <person name="Russo I.M."/>
            <person name="Gopalakrishnan S."/>
            <person name="Rakotoarivelo A."/>
            <person name="Olsen R.A."/>
            <person name="Prost S."/>
            <person name="Tunstall T."/>
            <person name="Ryder O.A."/>
            <person name="Dalen L."/>
            <person name="Bruford M.W."/>
        </authorList>
    </citation>
    <scope>NUCLEOTIDE SEQUENCE [LARGE SCALE GENOMIC DNA]</scope>
    <source>
        <strain evidence="1">SBR-YM</strain>
        <tissue evidence="1">Skin</tissue>
    </source>
</reference>
<evidence type="ECO:0000313" key="2">
    <source>
        <dbReference type="Proteomes" id="UP000551758"/>
    </source>
</evidence>
<gene>
    <name evidence="1" type="ORF">HPG69_005852</name>
</gene>
<sequence length="80" mass="9315">MGTAESIPDKPLLRGKRRQDLQEMLREAQHPWEKKALENLLNLPHSDSIAELQDSQVEMIQKKQKQALQELRDLLSEGRQ</sequence>
<dbReference type="AlphaFoldDB" id="A0A7J7ET96"/>
<evidence type="ECO:0000313" key="1">
    <source>
        <dbReference type="EMBL" id="KAF5918814.1"/>
    </source>
</evidence>